<protein>
    <recommendedName>
        <fullName evidence="12">VLRF1 domain-containing protein</fullName>
    </recommendedName>
</protein>
<keyword evidence="7 10" id="KW-0378">Hydrolase</keyword>
<dbReference type="GeneID" id="92374953"/>
<comment type="subcellular location">
    <subcellularLocation>
        <location evidence="1">Cytoplasm</location>
    </subcellularLocation>
</comment>
<feature type="region of interest" description="Disordered" evidence="11">
    <location>
        <begin position="286"/>
        <end position="305"/>
    </location>
</feature>
<evidence type="ECO:0000256" key="3">
    <source>
        <dbReference type="ARBA" id="ARBA00022490"/>
    </source>
</evidence>
<dbReference type="AlphaFoldDB" id="A0A1G4IB80"/>
<gene>
    <name evidence="13" type="ORF">TEOVI_000101300</name>
</gene>
<evidence type="ECO:0000256" key="2">
    <source>
        <dbReference type="ARBA" id="ARBA00009262"/>
    </source>
</evidence>
<keyword evidence="5" id="KW-0677">Repeat</keyword>
<keyword evidence="9" id="KW-0175">Coiled coil</keyword>
<keyword evidence="3 10" id="KW-0963">Cytoplasm</keyword>
<dbReference type="PROSITE" id="PS52044">
    <property type="entry name" value="VLRF1"/>
    <property type="match status" value="1"/>
</dbReference>
<accession>A0A1G4IB80</accession>
<dbReference type="PANTHER" id="PTHR16036">
    <property type="entry name" value="ANKYRIN REPEAT AND ZINC FINGER DOMAIN-CONTAINING PROTEIN 1"/>
    <property type="match status" value="1"/>
</dbReference>
<feature type="compositionally biased region" description="Basic and acidic residues" evidence="11">
    <location>
        <begin position="150"/>
        <end position="159"/>
    </location>
</feature>
<feature type="active site" evidence="10">
    <location>
        <position position="394"/>
    </location>
</feature>
<evidence type="ECO:0000256" key="8">
    <source>
        <dbReference type="ARBA" id="ARBA00023043"/>
    </source>
</evidence>
<dbReference type="RefSeq" id="XP_067080423.1">
    <property type="nucleotide sequence ID" value="XM_067224322.1"/>
</dbReference>
<dbReference type="InterPro" id="IPR041175">
    <property type="entry name" value="VLRF1/Vms1"/>
</dbReference>
<dbReference type="GO" id="GO:0005737">
    <property type="term" value="C:cytoplasm"/>
    <property type="evidence" value="ECO:0007669"/>
    <property type="project" value="UniProtKB-SubCell"/>
</dbReference>
<dbReference type="PANTHER" id="PTHR16036:SF2">
    <property type="entry name" value="TRNA ENDONUCLEASE ANKZF1"/>
    <property type="match status" value="1"/>
</dbReference>
<keyword evidence="8" id="KW-0040">ANK repeat</keyword>
<dbReference type="GO" id="GO:0016787">
    <property type="term" value="F:hydrolase activity"/>
    <property type="evidence" value="ECO:0007669"/>
    <property type="project" value="UniProtKB-KW"/>
</dbReference>
<feature type="domain" description="VLRF1" evidence="12">
    <location>
        <begin position="351"/>
        <end position="506"/>
    </location>
</feature>
<sequence length="515" mass="56858">MTSPIAVVEKLLADTRVCLKIQPRNAYQAEGAYMSSMERLKEAREKISGFSGEYVDRLLKEVDELERAVNEMILARTNSVETLLGVDFGEEEGEDGNDEATLVARELEKKREEKKKRSKAKAKSKKTERKGKEGQEKETGDNVGAGPSSKPEETEHQVENEETTVVGEVKVLTTYADCKSRDIPQEVVGSGKCIPVLNTPLAHLLFDTVVEYDGCPCTVRVALHRAVVVALTFGRPPSSTIESANESKVEATDSDNVGDGVVVLPEVDDNLAKMLVDEDLLVDVESDENEDDVADGDAEDDGSATAELSKQLVAEFDAIQEEKKQEEEGGSSKRLPSDISTKLWGSIRSFTFLPWVILMCHGGYFAGGVFIEGEPVAHKAFQRYVVRKKQGGKQSSNEKEGGSYGSIGSQIRRAQEIRWRVEVRDILMRWRNYINAAALVLYVAPGPKNRAVLTDFSTLPATTLENGERAVSPVNLRDPRVHKAPLTTHRPCFQEVQRIYGTVSTCTVDYVLQTD</sequence>
<dbReference type="EMBL" id="CZPT02001214">
    <property type="protein sequence ID" value="SCU69447.1"/>
    <property type="molecule type" value="Genomic_DNA"/>
</dbReference>
<evidence type="ECO:0000256" key="11">
    <source>
        <dbReference type="SAM" id="MobiDB-lite"/>
    </source>
</evidence>
<keyword evidence="6 10" id="KW-0255">Endonuclease</keyword>
<comment type="similarity">
    <text evidence="2 10">Belongs to the ANKZF1/VMS1 family.</text>
</comment>
<keyword evidence="4 10" id="KW-0540">Nuclease</keyword>
<evidence type="ECO:0000256" key="6">
    <source>
        <dbReference type="ARBA" id="ARBA00022759"/>
    </source>
</evidence>
<evidence type="ECO:0000256" key="7">
    <source>
        <dbReference type="ARBA" id="ARBA00022801"/>
    </source>
</evidence>
<reference evidence="13" key="1">
    <citation type="submission" date="2016-09" db="EMBL/GenBank/DDBJ databases">
        <authorList>
            <person name="Hebert L."/>
            <person name="Moumen B."/>
        </authorList>
    </citation>
    <scope>NUCLEOTIDE SEQUENCE [LARGE SCALE GENOMIC DNA]</scope>
    <source>
        <strain evidence="13">OVI</strain>
    </source>
</reference>
<feature type="region of interest" description="Disordered" evidence="11">
    <location>
        <begin position="109"/>
        <end position="162"/>
    </location>
</feature>
<comment type="domain">
    <text evidence="10">The VLRF1 domain mediates binding to the 60S ribosomal subunit.</text>
</comment>
<keyword evidence="14" id="KW-1185">Reference proteome</keyword>
<evidence type="ECO:0000313" key="14">
    <source>
        <dbReference type="Proteomes" id="UP000195570"/>
    </source>
</evidence>
<evidence type="ECO:0000256" key="4">
    <source>
        <dbReference type="ARBA" id="ARBA00022722"/>
    </source>
</evidence>
<evidence type="ECO:0000259" key="12">
    <source>
        <dbReference type="PROSITE" id="PS52044"/>
    </source>
</evidence>
<dbReference type="InterPro" id="IPR047139">
    <property type="entry name" value="ANKZ1/VMS1"/>
</dbReference>
<evidence type="ECO:0000256" key="9">
    <source>
        <dbReference type="ARBA" id="ARBA00023054"/>
    </source>
</evidence>
<dbReference type="Pfam" id="PF18826">
    <property type="entry name" value="bVLRF1"/>
    <property type="match status" value="1"/>
</dbReference>
<evidence type="ECO:0000313" key="13">
    <source>
        <dbReference type="EMBL" id="SCU69447.1"/>
    </source>
</evidence>
<dbReference type="Proteomes" id="UP000195570">
    <property type="component" value="Unassembled WGS sequence"/>
</dbReference>
<name>A0A1G4IB80_TRYEQ</name>
<dbReference type="GO" id="GO:0036503">
    <property type="term" value="P:ERAD pathway"/>
    <property type="evidence" value="ECO:0007669"/>
    <property type="project" value="TreeGrafter"/>
</dbReference>
<comment type="caution">
    <text evidence="13">The sequence shown here is derived from an EMBL/GenBank/DDBJ whole genome shotgun (WGS) entry which is preliminary data.</text>
</comment>
<dbReference type="GO" id="GO:0004519">
    <property type="term" value="F:endonuclease activity"/>
    <property type="evidence" value="ECO:0007669"/>
    <property type="project" value="UniProtKB-KW"/>
</dbReference>
<dbReference type="VEuPathDB" id="TriTrypDB:TEOVI_000101300"/>
<evidence type="ECO:0000256" key="5">
    <source>
        <dbReference type="ARBA" id="ARBA00022737"/>
    </source>
</evidence>
<feature type="compositionally biased region" description="Basic residues" evidence="11">
    <location>
        <begin position="112"/>
        <end position="129"/>
    </location>
</feature>
<proteinExistence type="inferred from homology"/>
<evidence type="ECO:0000256" key="1">
    <source>
        <dbReference type="ARBA" id="ARBA00004496"/>
    </source>
</evidence>
<feature type="compositionally biased region" description="Basic and acidic residues" evidence="11">
    <location>
        <begin position="130"/>
        <end position="140"/>
    </location>
</feature>
<feature type="compositionally biased region" description="Acidic residues" evidence="11">
    <location>
        <begin position="286"/>
        <end position="302"/>
    </location>
</feature>
<organism evidence="13 14">
    <name type="scientific">Trypanosoma equiperdum</name>
    <dbReference type="NCBI Taxonomy" id="5694"/>
    <lineage>
        <taxon>Eukaryota</taxon>
        <taxon>Discoba</taxon>
        <taxon>Euglenozoa</taxon>
        <taxon>Kinetoplastea</taxon>
        <taxon>Metakinetoplastina</taxon>
        <taxon>Trypanosomatida</taxon>
        <taxon>Trypanosomatidae</taxon>
        <taxon>Trypanosoma</taxon>
    </lineage>
</organism>
<evidence type="ECO:0000256" key="10">
    <source>
        <dbReference type="PROSITE-ProRule" id="PRU01389"/>
    </source>
</evidence>